<dbReference type="InterPro" id="IPR045851">
    <property type="entry name" value="AMP-bd_C_sf"/>
</dbReference>
<dbReference type="InterPro" id="IPR042099">
    <property type="entry name" value="ANL_N_sf"/>
</dbReference>
<comment type="function">
    <text evidence="3">Acyl-CoA synthases catalyze the initial reaction in fatty acid metabolism, by forming a thioester with CoA. Has some preference toward medium-chain substrates. Plays a role in adipocyte differentiation.</text>
</comment>
<keyword evidence="2" id="KW-0436">Ligase</keyword>
<dbReference type="SUPFAM" id="SSF56801">
    <property type="entry name" value="Acetyl-CoA synthetase-like"/>
    <property type="match status" value="1"/>
</dbReference>
<keyword evidence="11" id="KW-1185">Reference proteome</keyword>
<dbReference type="Proteomes" id="UP001642540">
    <property type="component" value="Unassembled WGS sequence"/>
</dbReference>
<dbReference type="PROSITE" id="PS00455">
    <property type="entry name" value="AMP_BINDING"/>
    <property type="match status" value="1"/>
</dbReference>
<dbReference type="EC" id="6.2.1.2" evidence="4"/>
<dbReference type="InterPro" id="IPR025110">
    <property type="entry name" value="AMP-bd_C"/>
</dbReference>
<comment type="similarity">
    <text evidence="1">Belongs to the ATP-dependent AMP-binding enzyme family.</text>
</comment>
<dbReference type="Gene3D" id="3.30.300.30">
    <property type="match status" value="1"/>
</dbReference>
<dbReference type="PANTHER" id="PTHR43201:SF5">
    <property type="entry name" value="MEDIUM-CHAIN ACYL-COA LIGASE ACSF2, MITOCHONDRIAL"/>
    <property type="match status" value="1"/>
</dbReference>
<organism evidence="10 11">
    <name type="scientific">Orchesella dallaii</name>
    <dbReference type="NCBI Taxonomy" id="48710"/>
    <lineage>
        <taxon>Eukaryota</taxon>
        <taxon>Metazoa</taxon>
        <taxon>Ecdysozoa</taxon>
        <taxon>Arthropoda</taxon>
        <taxon>Hexapoda</taxon>
        <taxon>Collembola</taxon>
        <taxon>Entomobryomorpha</taxon>
        <taxon>Entomobryoidea</taxon>
        <taxon>Orchesellidae</taxon>
        <taxon>Orchesellinae</taxon>
        <taxon>Orchesella</taxon>
    </lineage>
</organism>
<dbReference type="EMBL" id="CAXLJM020000024">
    <property type="protein sequence ID" value="CAL8089928.1"/>
    <property type="molecule type" value="Genomic_DNA"/>
</dbReference>
<dbReference type="Pfam" id="PF13193">
    <property type="entry name" value="AMP-binding_C"/>
    <property type="match status" value="1"/>
</dbReference>
<feature type="domain" description="AMP-binding enzyme C-terminal" evidence="9">
    <location>
        <begin position="490"/>
        <end position="565"/>
    </location>
</feature>
<comment type="caution">
    <text evidence="10">The sequence shown here is derived from an EMBL/GenBank/DDBJ whole genome shotgun (WGS) entry which is preliminary data.</text>
</comment>
<evidence type="ECO:0000256" key="4">
    <source>
        <dbReference type="ARBA" id="ARBA00039009"/>
    </source>
</evidence>
<evidence type="ECO:0000313" key="10">
    <source>
        <dbReference type="EMBL" id="CAL8089928.1"/>
    </source>
</evidence>
<gene>
    <name evidence="10" type="ORF">ODALV1_LOCUS7503</name>
</gene>
<dbReference type="Gene3D" id="3.40.50.12780">
    <property type="entry name" value="N-terminal domain of ligase-like"/>
    <property type="match status" value="1"/>
</dbReference>
<evidence type="ECO:0000256" key="1">
    <source>
        <dbReference type="ARBA" id="ARBA00006432"/>
    </source>
</evidence>
<evidence type="ECO:0000256" key="3">
    <source>
        <dbReference type="ARBA" id="ARBA00037247"/>
    </source>
</evidence>
<feature type="domain" description="AMP-dependent synthetase/ligase" evidence="8">
    <location>
        <begin position="56"/>
        <end position="439"/>
    </location>
</feature>
<reference evidence="10 11" key="1">
    <citation type="submission" date="2024-08" db="EMBL/GenBank/DDBJ databases">
        <authorList>
            <person name="Cucini C."/>
            <person name="Frati F."/>
        </authorList>
    </citation>
    <scope>NUCLEOTIDE SEQUENCE [LARGE SCALE GENOMIC DNA]</scope>
</reference>
<name>A0ABP1QBW0_9HEXA</name>
<evidence type="ECO:0000256" key="5">
    <source>
        <dbReference type="ARBA" id="ARBA00039638"/>
    </source>
</evidence>
<dbReference type="InterPro" id="IPR020845">
    <property type="entry name" value="AMP-binding_CS"/>
</dbReference>
<dbReference type="InterPro" id="IPR000873">
    <property type="entry name" value="AMP-dep_synth/lig_dom"/>
</dbReference>
<proteinExistence type="inferred from homology"/>
<evidence type="ECO:0000256" key="6">
    <source>
        <dbReference type="ARBA" id="ARBA00047319"/>
    </source>
</evidence>
<comment type="catalytic activity">
    <reaction evidence="6">
        <text>octanoate + ATP + CoA = octanoyl-CoA + AMP + diphosphate</text>
        <dbReference type="Rhea" id="RHEA:33631"/>
        <dbReference type="ChEBI" id="CHEBI:25646"/>
        <dbReference type="ChEBI" id="CHEBI:30616"/>
        <dbReference type="ChEBI" id="CHEBI:33019"/>
        <dbReference type="ChEBI" id="CHEBI:57287"/>
        <dbReference type="ChEBI" id="CHEBI:57386"/>
        <dbReference type="ChEBI" id="CHEBI:456215"/>
    </reaction>
</comment>
<sequence>MRTIEVKTVDPQQCHKNNESSVFTPEAPTTRISYFSNSGTSPLLGLTIGELLDYASRKYANNEFLVVPFQGIRKTYRQLKEEVDNLARGFLSLGLKRGDRLAIWSPNTYECYVTQLAAWKAGLILVCINAAYQSRELLYALNKVGVRCIVISSPFRTQNFYDILAKCVPELETSTAGQLKSKEAPELEMVIAVDEEMRGTYSFSHVMSLGANSIPLNELSLLDVQFDDVCALFFTSGTTGSPKASQTTHFALVNNGFFVGKRLQIREKDRVCLPVPLFHVYGCQVGYFACMYYGATVVLPSYGYDAHSIAYVSSIERCSIVVGTPTMFTDILKVTEKENYDLSSLRVASTGGAICSKQLVEDLKTKLPFKLVASNYGMTEIGAAYQSLPSDSDDITSTTVGFPGEHVEVKLVDKLGNIVPLGQEGELCVRSYSVTQGYWSEVEKTSEVLKPSRWFHTGDLFVMMESGHARIVGRVKEMINRGGENVYPVEVEGFLKTHPKIEDAQVFGVPDTRMGEEVAAWIHLKEHQIMTVDDVKQFCRGQISHFKIPKYILFRDDFPKTPLGKVQKFRMREETVKVLKL</sequence>
<dbReference type="Pfam" id="PF00501">
    <property type="entry name" value="AMP-binding"/>
    <property type="match status" value="1"/>
</dbReference>
<evidence type="ECO:0000259" key="9">
    <source>
        <dbReference type="Pfam" id="PF13193"/>
    </source>
</evidence>
<evidence type="ECO:0000313" key="11">
    <source>
        <dbReference type="Proteomes" id="UP001642540"/>
    </source>
</evidence>
<evidence type="ECO:0000259" key="8">
    <source>
        <dbReference type="Pfam" id="PF00501"/>
    </source>
</evidence>
<evidence type="ECO:0000256" key="7">
    <source>
        <dbReference type="ARBA" id="ARBA00048277"/>
    </source>
</evidence>
<accession>A0ABP1QBW0</accession>
<comment type="catalytic activity">
    <reaction evidence="7">
        <text>a medium-chain fatty acid + ATP + CoA = a medium-chain fatty acyl-CoA + AMP + diphosphate</text>
        <dbReference type="Rhea" id="RHEA:48340"/>
        <dbReference type="ChEBI" id="CHEBI:30616"/>
        <dbReference type="ChEBI" id="CHEBI:33019"/>
        <dbReference type="ChEBI" id="CHEBI:57287"/>
        <dbReference type="ChEBI" id="CHEBI:59558"/>
        <dbReference type="ChEBI" id="CHEBI:90546"/>
        <dbReference type="ChEBI" id="CHEBI:456215"/>
        <dbReference type="EC" id="6.2.1.2"/>
    </reaction>
</comment>
<protein>
    <recommendedName>
        <fullName evidence="5">Medium-chain acyl-CoA ligase ACSF2, mitochondrial</fullName>
        <ecNumber evidence="4">6.2.1.2</ecNumber>
    </recommendedName>
</protein>
<dbReference type="PANTHER" id="PTHR43201">
    <property type="entry name" value="ACYL-COA SYNTHETASE"/>
    <property type="match status" value="1"/>
</dbReference>
<evidence type="ECO:0000256" key="2">
    <source>
        <dbReference type="ARBA" id="ARBA00022598"/>
    </source>
</evidence>